<dbReference type="InterPro" id="IPR013830">
    <property type="entry name" value="SGNH_hydro"/>
</dbReference>
<dbReference type="AlphaFoldDB" id="A0A1Q8S6S2"/>
<dbReference type="InterPro" id="IPR051532">
    <property type="entry name" value="Ester_Hydrolysis_Enzymes"/>
</dbReference>
<dbReference type="OrthoDB" id="2119228at2759"/>
<dbReference type="SUPFAM" id="SSF52266">
    <property type="entry name" value="SGNH hydrolase"/>
    <property type="match status" value="1"/>
</dbReference>
<evidence type="ECO:0000259" key="1">
    <source>
        <dbReference type="Pfam" id="PF13472"/>
    </source>
</evidence>
<dbReference type="Pfam" id="PF13472">
    <property type="entry name" value="Lipase_GDSL_2"/>
    <property type="match status" value="1"/>
</dbReference>
<dbReference type="Proteomes" id="UP000186583">
    <property type="component" value="Unassembled WGS sequence"/>
</dbReference>
<gene>
    <name evidence="2" type="ORF">CCHL11_02221</name>
</gene>
<dbReference type="GO" id="GO:0004622">
    <property type="term" value="F:phosphatidylcholine lysophospholipase activity"/>
    <property type="evidence" value="ECO:0007669"/>
    <property type="project" value="TreeGrafter"/>
</dbReference>
<dbReference type="Gene3D" id="3.40.50.1110">
    <property type="entry name" value="SGNH hydrolase"/>
    <property type="match status" value="1"/>
</dbReference>
<evidence type="ECO:0000313" key="3">
    <source>
        <dbReference type="Proteomes" id="UP000186583"/>
    </source>
</evidence>
<accession>A0A1Q8S6S2</accession>
<proteinExistence type="predicted"/>
<dbReference type="PANTHER" id="PTHR30383">
    <property type="entry name" value="THIOESTERASE 1/PROTEASE 1/LYSOPHOSPHOLIPASE L1"/>
    <property type="match status" value="1"/>
</dbReference>
<dbReference type="EMBL" id="MPGH01000011">
    <property type="protein sequence ID" value="OLN97153.1"/>
    <property type="molecule type" value="Genomic_DNA"/>
</dbReference>
<organism evidence="2 3">
    <name type="scientific">Colletotrichum chlorophyti</name>
    <dbReference type="NCBI Taxonomy" id="708187"/>
    <lineage>
        <taxon>Eukaryota</taxon>
        <taxon>Fungi</taxon>
        <taxon>Dikarya</taxon>
        <taxon>Ascomycota</taxon>
        <taxon>Pezizomycotina</taxon>
        <taxon>Sordariomycetes</taxon>
        <taxon>Hypocreomycetidae</taxon>
        <taxon>Glomerellales</taxon>
        <taxon>Glomerellaceae</taxon>
        <taxon>Colletotrichum</taxon>
    </lineage>
</organism>
<name>A0A1Q8S6S2_9PEZI</name>
<comment type="caution">
    <text evidence="2">The sequence shown here is derived from an EMBL/GenBank/DDBJ whole genome shotgun (WGS) entry which is preliminary data.</text>
</comment>
<feature type="domain" description="SGNH hydrolase-type esterase" evidence="1">
    <location>
        <begin position="29"/>
        <end position="234"/>
    </location>
</feature>
<dbReference type="PANTHER" id="PTHR30383:SF5">
    <property type="entry name" value="SGNH HYDROLASE-TYPE ESTERASE DOMAIN-CONTAINING PROTEIN"/>
    <property type="match status" value="1"/>
</dbReference>
<reference evidence="2 3" key="1">
    <citation type="submission" date="2016-11" db="EMBL/GenBank/DDBJ databases">
        <title>Draft Genome Assembly of Colletotrichum chlorophyti a pathogen of herbaceous plants.</title>
        <authorList>
            <person name="Gan P."/>
            <person name="Narusaka M."/>
            <person name="Tsushima A."/>
            <person name="Narusaka Y."/>
            <person name="Takano Y."/>
            <person name="Shirasu K."/>
        </authorList>
    </citation>
    <scope>NUCLEOTIDE SEQUENCE [LARGE SCALE GENOMIC DNA]</scope>
    <source>
        <strain evidence="2 3">NTL11</strain>
    </source>
</reference>
<evidence type="ECO:0000313" key="2">
    <source>
        <dbReference type="EMBL" id="OLN97153.1"/>
    </source>
</evidence>
<sequence>MGPKAPLKFAGTKPGRAVKPGTTLRILGVGDSITVGFLSDQDGGDGNGYRLKLREDLSRDRVVFAGTESMGGTMSDGYFVRNLSRPRTTQLTSLSIPKAAWSAMTIKFMSDHVGPSLKHRPNIVLVHAGTNDMNPNLDIAREGNDPDEAAGRLGTLIDQIVESCPDATVLVAMIIGCWDEAQFENIVQFQALIPGVVQQRRDAGKHVLAVDFTTFPLEFLRPDGIHPTNEGYRLFGDYWYDFICQLPSDWIQKPVGPDPDRSGDLSDSVFDEKRPNSWCDWVLKLLCFR</sequence>
<dbReference type="InterPro" id="IPR036514">
    <property type="entry name" value="SGNH_hydro_sf"/>
</dbReference>
<dbReference type="STRING" id="708187.A0A1Q8S6S2"/>
<protein>
    <submittedName>
        <fullName evidence="2">Putative endoglucanase X 1</fullName>
    </submittedName>
</protein>
<dbReference type="CDD" id="cd01833">
    <property type="entry name" value="XynB_like"/>
    <property type="match status" value="1"/>
</dbReference>
<keyword evidence="3" id="KW-1185">Reference proteome</keyword>